<feature type="transmembrane region" description="Helical" evidence="2">
    <location>
        <begin position="356"/>
        <end position="379"/>
    </location>
</feature>
<accession>A0A261F6L5</accession>
<feature type="compositionally biased region" description="Low complexity" evidence="1">
    <location>
        <begin position="229"/>
        <end position="239"/>
    </location>
</feature>
<comment type="caution">
    <text evidence="3">The sequence shown here is derived from an EMBL/GenBank/DDBJ whole genome shotgun (WGS) entry which is preliminary data.</text>
</comment>
<protein>
    <recommendedName>
        <fullName evidence="5">MFS transporter</fullName>
    </recommendedName>
</protein>
<proteinExistence type="predicted"/>
<dbReference type="SUPFAM" id="SSF103473">
    <property type="entry name" value="MFS general substrate transporter"/>
    <property type="match status" value="1"/>
</dbReference>
<feature type="transmembrane region" description="Helical" evidence="2">
    <location>
        <begin position="81"/>
        <end position="99"/>
    </location>
</feature>
<dbReference type="EMBL" id="MWWT01000001">
    <property type="protein sequence ID" value="OZG54718.1"/>
    <property type="molecule type" value="Genomic_DNA"/>
</dbReference>
<feature type="transmembrane region" description="Helical" evidence="2">
    <location>
        <begin position="279"/>
        <end position="299"/>
    </location>
</feature>
<reference evidence="3 4" key="1">
    <citation type="journal article" date="2017" name="BMC Genomics">
        <title>Comparative genomic and phylogenomic analyses of the Bifidobacteriaceae family.</title>
        <authorList>
            <person name="Lugli G.A."/>
            <person name="Milani C."/>
            <person name="Turroni F."/>
            <person name="Duranti S."/>
            <person name="Mancabelli L."/>
            <person name="Mangifesta M."/>
            <person name="Ferrario C."/>
            <person name="Modesto M."/>
            <person name="Mattarelli P."/>
            <person name="Jiri K."/>
            <person name="van Sinderen D."/>
            <person name="Ventura M."/>
        </authorList>
    </citation>
    <scope>NUCLEOTIDE SEQUENCE [LARGE SCALE GENOMIC DNA]</scope>
    <source>
        <strain evidence="3 4">DSM 24762</strain>
    </source>
</reference>
<gene>
    <name evidence="3" type="ORF">ALMA_0043</name>
</gene>
<feature type="transmembrane region" description="Helical" evidence="2">
    <location>
        <begin position="391"/>
        <end position="410"/>
    </location>
</feature>
<name>A0A261F6L5_9BIFI</name>
<feature type="transmembrane region" description="Helical" evidence="2">
    <location>
        <begin position="151"/>
        <end position="171"/>
    </location>
</feature>
<dbReference type="RefSeq" id="WP_094725882.1">
    <property type="nucleotide sequence ID" value="NZ_JBHLWS010000010.1"/>
</dbReference>
<dbReference type="AlphaFoldDB" id="A0A261F6L5"/>
<evidence type="ECO:0000256" key="2">
    <source>
        <dbReference type="SAM" id="Phobius"/>
    </source>
</evidence>
<organism evidence="3 4">
    <name type="scientific">Alloscardovia macacae</name>
    <dbReference type="NCBI Taxonomy" id="1160091"/>
    <lineage>
        <taxon>Bacteria</taxon>
        <taxon>Bacillati</taxon>
        <taxon>Actinomycetota</taxon>
        <taxon>Actinomycetes</taxon>
        <taxon>Bifidobacteriales</taxon>
        <taxon>Bifidobacteriaceae</taxon>
        <taxon>Alloscardovia</taxon>
    </lineage>
</organism>
<feature type="transmembrane region" description="Helical" evidence="2">
    <location>
        <begin position="177"/>
        <end position="197"/>
    </location>
</feature>
<keyword evidence="2" id="KW-1133">Transmembrane helix</keyword>
<evidence type="ECO:0000313" key="4">
    <source>
        <dbReference type="Proteomes" id="UP000243657"/>
    </source>
</evidence>
<keyword evidence="2" id="KW-0472">Membrane</keyword>
<evidence type="ECO:0008006" key="5">
    <source>
        <dbReference type="Google" id="ProtNLM"/>
    </source>
</evidence>
<evidence type="ECO:0000256" key="1">
    <source>
        <dbReference type="SAM" id="MobiDB-lite"/>
    </source>
</evidence>
<feature type="transmembrane region" description="Helical" evidence="2">
    <location>
        <begin position="249"/>
        <end position="273"/>
    </location>
</feature>
<keyword evidence="2" id="KW-0812">Transmembrane</keyword>
<dbReference type="NCBIfam" id="NF037960">
    <property type="entry name" value="MFS_trans"/>
    <property type="match status" value="1"/>
</dbReference>
<keyword evidence="4" id="KW-1185">Reference proteome</keyword>
<dbReference type="InterPro" id="IPR036259">
    <property type="entry name" value="MFS_trans_sf"/>
</dbReference>
<sequence length="439" mass="46210">MSFTRIHSLTPALRWALLGFSLSTLGNSVYEGSVLPSILVTSLPVWVVAFRKTFMTVVDFMAPLAAWVVEKVGGFRALAGAETLEGFLSLIPLLLWYFAPSSPSSPNSPDSPYWKWSLLALSCALGITGHVIDIASEVFEVEAAQGSETLLIQYSGIIAVLSSVLGSLLGSPLGASIASWSIPTVLGISVLSSWAAASTRLAMQRVIAPVTREMRSCSSSEPTPDESSDPPLDSAPARSTSHVPHRARLLLGSFLLAFIPACSLPYILLGIGAARGSEIIAVLTLCVGAGDVLGSVLYARSATSTRATCDSDRRVQRSLSMRTLASTGVVCSGAGFLCMILALFSAPYVLESLLCAGFLLVSLGLVLITHPVIVTRQLLFSGSTLARFSGFARFAFALGAASGSWLGWILSSSWGSVPFLAIIALSAFLLVLPALPHRS</sequence>
<feature type="region of interest" description="Disordered" evidence="1">
    <location>
        <begin position="214"/>
        <end position="240"/>
    </location>
</feature>
<dbReference type="Proteomes" id="UP000243657">
    <property type="component" value="Unassembled WGS sequence"/>
</dbReference>
<feature type="transmembrane region" description="Helical" evidence="2">
    <location>
        <begin position="416"/>
        <end position="435"/>
    </location>
</feature>
<feature type="transmembrane region" description="Helical" evidence="2">
    <location>
        <begin position="319"/>
        <end position="344"/>
    </location>
</feature>
<feature type="transmembrane region" description="Helical" evidence="2">
    <location>
        <begin position="119"/>
        <end position="139"/>
    </location>
</feature>
<dbReference type="Gene3D" id="1.20.1250.20">
    <property type="entry name" value="MFS general substrate transporter like domains"/>
    <property type="match status" value="1"/>
</dbReference>
<evidence type="ECO:0000313" key="3">
    <source>
        <dbReference type="EMBL" id="OZG54718.1"/>
    </source>
</evidence>